<evidence type="ECO:0000313" key="2">
    <source>
        <dbReference type="EMBL" id="KAK7509762.1"/>
    </source>
</evidence>
<organism evidence="2 3">
    <name type="scientific">Phyllosticta citriasiana</name>
    <dbReference type="NCBI Taxonomy" id="595635"/>
    <lineage>
        <taxon>Eukaryota</taxon>
        <taxon>Fungi</taxon>
        <taxon>Dikarya</taxon>
        <taxon>Ascomycota</taxon>
        <taxon>Pezizomycotina</taxon>
        <taxon>Dothideomycetes</taxon>
        <taxon>Dothideomycetes incertae sedis</taxon>
        <taxon>Botryosphaeriales</taxon>
        <taxon>Phyllostictaceae</taxon>
        <taxon>Phyllosticta</taxon>
    </lineage>
</organism>
<sequence length="575" mass="63511">MATSRPFPAAETLSTNSSAMLPYLANPDINSFLHELLARDRDAQLFHAIRDAGLEGKLPQLLQKLLSKMNGRGYLDVTDPNPRLFCKGFQETYSVFATDEGRKTFFGQDPPPDGMNTKPTYATPFVTSVKLMQSIDALSLEGFPIPLEWSSIGLLHTLYCLYYIFELNTGTSIEHHPALTLWLKSILKLEMLQDARISAHDHDPATTGVRLRLRKIIAYLIPWYAALNLGLCSPREDTPNGSNRPFWSPDEFLRDAEGLVYPKDTKSATSQAAYFLDVLDSQGKLSRGSMDNEPVQHMIARIREASIKSNGSKSENGHITTMSSTAESNTTSLQSPAQPQKDTTKPTPHLQITPTNFEDILPRMDRTDAHQLLVNLPLDIASMETLNAVFARLLQQTSPKQLDDAPLAPLNLDPTIIACGYIQHGLRQLERQRPATAASSRAASATALGLHDSFVVVPSGGAAAEYAGTTTTTTTSSSYTTTTTTENTTTHTDAAAAATTTTTTEDEQEEYAPADDAADTKRKITLLLLFMRNLIKKNIVGWPALQYDIQEICTRYSPLREVRVFRRWIETGEEG</sequence>
<dbReference type="Proteomes" id="UP001363622">
    <property type="component" value="Unassembled WGS sequence"/>
</dbReference>
<comment type="caution">
    <text evidence="2">The sequence shown here is derived from an EMBL/GenBank/DDBJ whole genome shotgun (WGS) entry which is preliminary data.</text>
</comment>
<proteinExistence type="predicted"/>
<evidence type="ECO:0000313" key="3">
    <source>
        <dbReference type="Proteomes" id="UP001363622"/>
    </source>
</evidence>
<feature type="compositionally biased region" description="Low complexity" evidence="1">
    <location>
        <begin position="470"/>
        <end position="503"/>
    </location>
</feature>
<protein>
    <recommendedName>
        <fullName evidence="4">CCR4-NOT transcription complex subunit 11</fullName>
    </recommendedName>
</protein>
<accession>A0ABR1KAT3</accession>
<gene>
    <name evidence="2" type="ORF">IWZ03DRAFT_88163</name>
</gene>
<keyword evidence="3" id="KW-1185">Reference proteome</keyword>
<evidence type="ECO:0000256" key="1">
    <source>
        <dbReference type="SAM" id="MobiDB-lite"/>
    </source>
</evidence>
<dbReference type="EMBL" id="JBBPHU010000016">
    <property type="protein sequence ID" value="KAK7509762.1"/>
    <property type="molecule type" value="Genomic_DNA"/>
</dbReference>
<reference evidence="2 3" key="1">
    <citation type="submission" date="2024-04" db="EMBL/GenBank/DDBJ databases">
        <title>Phyllosticta paracitricarpa is synonymous to the EU quarantine fungus P. citricarpa based on phylogenomic analyses.</title>
        <authorList>
            <consortium name="Lawrence Berkeley National Laboratory"/>
            <person name="Van Ingen-Buijs V.A."/>
            <person name="Van Westerhoven A.C."/>
            <person name="Haridas S."/>
            <person name="Skiadas P."/>
            <person name="Martin F."/>
            <person name="Groenewald J.Z."/>
            <person name="Crous P.W."/>
            <person name="Seidl M.F."/>
        </authorList>
    </citation>
    <scope>NUCLEOTIDE SEQUENCE [LARGE SCALE GENOMIC DNA]</scope>
    <source>
        <strain evidence="2 3">CBS 123371</strain>
    </source>
</reference>
<feature type="compositionally biased region" description="Acidic residues" evidence="1">
    <location>
        <begin position="504"/>
        <end position="516"/>
    </location>
</feature>
<feature type="region of interest" description="Disordered" evidence="1">
    <location>
        <begin position="470"/>
        <end position="516"/>
    </location>
</feature>
<feature type="region of interest" description="Disordered" evidence="1">
    <location>
        <begin position="307"/>
        <end position="353"/>
    </location>
</feature>
<feature type="compositionally biased region" description="Polar residues" evidence="1">
    <location>
        <begin position="307"/>
        <end position="341"/>
    </location>
</feature>
<evidence type="ECO:0008006" key="4">
    <source>
        <dbReference type="Google" id="ProtNLM"/>
    </source>
</evidence>
<name>A0ABR1KAT3_9PEZI</name>